<name>A0A428UDQ3_9HYPO</name>
<dbReference type="AlphaFoldDB" id="A0A428UDQ3"/>
<comment type="caution">
    <text evidence="1">The sequence shown here is derived from an EMBL/GenBank/DDBJ whole genome shotgun (WGS) entry which is preliminary data.</text>
</comment>
<keyword evidence="2" id="KW-1185">Reference proteome</keyword>
<protein>
    <submittedName>
        <fullName evidence="1">Uncharacterized protein</fullName>
    </submittedName>
</protein>
<sequence>MWKLQLDKLLTACPTLPPFNTLSTEGFMLEPTDYVTEIREIFEESAMRCENVMQATSLAFQKGLPPNPLQKMIRILTITGTG</sequence>
<proteinExistence type="predicted"/>
<reference evidence="1 2" key="1">
    <citation type="submission" date="2017-06" db="EMBL/GenBank/DDBJ databases">
        <title>Comparative genomic analysis of Ambrosia Fusariam Clade fungi.</title>
        <authorList>
            <person name="Stajich J.E."/>
            <person name="Carrillo J."/>
            <person name="Kijimoto T."/>
            <person name="Eskalen A."/>
            <person name="O'Donnell K."/>
            <person name="Kasson M."/>
        </authorList>
    </citation>
    <scope>NUCLEOTIDE SEQUENCE [LARGE SCALE GENOMIC DNA]</scope>
    <source>
        <strain evidence="1 2">NRRL62579</strain>
    </source>
</reference>
<dbReference type="Proteomes" id="UP000287144">
    <property type="component" value="Unassembled WGS sequence"/>
</dbReference>
<gene>
    <name evidence="1" type="ORF">CEP52_002438</name>
</gene>
<evidence type="ECO:0000313" key="2">
    <source>
        <dbReference type="Proteomes" id="UP000287144"/>
    </source>
</evidence>
<organism evidence="1 2">
    <name type="scientific">Fusarium oligoseptatum</name>
    <dbReference type="NCBI Taxonomy" id="2604345"/>
    <lineage>
        <taxon>Eukaryota</taxon>
        <taxon>Fungi</taxon>
        <taxon>Dikarya</taxon>
        <taxon>Ascomycota</taxon>
        <taxon>Pezizomycotina</taxon>
        <taxon>Sordariomycetes</taxon>
        <taxon>Hypocreomycetidae</taxon>
        <taxon>Hypocreales</taxon>
        <taxon>Nectriaceae</taxon>
        <taxon>Fusarium</taxon>
        <taxon>Fusarium solani species complex</taxon>
    </lineage>
</organism>
<accession>A0A428UDQ3</accession>
<dbReference type="EMBL" id="NKCK01000014">
    <property type="protein sequence ID" value="RSM12428.1"/>
    <property type="molecule type" value="Genomic_DNA"/>
</dbReference>
<evidence type="ECO:0000313" key="1">
    <source>
        <dbReference type="EMBL" id="RSM12428.1"/>
    </source>
</evidence>